<accession>A0A1T4QUR8</accession>
<dbReference type="Proteomes" id="UP000190449">
    <property type="component" value="Unassembled WGS sequence"/>
</dbReference>
<dbReference type="EMBL" id="FUWU01000054">
    <property type="protein sequence ID" value="SKA07512.1"/>
    <property type="molecule type" value="Genomic_DNA"/>
</dbReference>
<proteinExistence type="predicted"/>
<evidence type="ECO:0000313" key="2">
    <source>
        <dbReference type="Proteomes" id="UP000190449"/>
    </source>
</evidence>
<protein>
    <submittedName>
        <fullName evidence="1">Uncharacterized protein</fullName>
    </submittedName>
</protein>
<gene>
    <name evidence="1" type="ORF">SAMN02745108_02417</name>
</gene>
<sequence>MTHEFKHVVDLPLLQNLVYIYGLNEFRKLDWALRAVRGKDWCWPYLKGKLDSWIATNNSLLNAKLKICKTGLILWKMKIPLGSIGIATFRSSRMSMTNIFPKY</sequence>
<evidence type="ECO:0000313" key="1">
    <source>
        <dbReference type="EMBL" id="SKA07512.1"/>
    </source>
</evidence>
<reference evidence="1 2" key="1">
    <citation type="submission" date="2017-02" db="EMBL/GenBank/DDBJ databases">
        <authorList>
            <person name="Peterson S.W."/>
        </authorList>
    </citation>
    <scope>NUCLEOTIDE SEQUENCE [LARGE SCALE GENOMIC DNA]</scope>
    <source>
        <strain evidence="1 2">ATCC 43854</strain>
    </source>
</reference>
<dbReference type="STRING" id="28122.SAMN02745108_02417"/>
<dbReference type="AlphaFoldDB" id="A0A1T4QUR8"/>
<dbReference type="RefSeq" id="WP_078777130.1">
    <property type="nucleotide sequence ID" value="NZ_FUWU01000054.1"/>
</dbReference>
<organism evidence="1 2">
    <name type="scientific">Fibrobacter intestinalis</name>
    <dbReference type="NCBI Taxonomy" id="28122"/>
    <lineage>
        <taxon>Bacteria</taxon>
        <taxon>Pseudomonadati</taxon>
        <taxon>Fibrobacterota</taxon>
        <taxon>Fibrobacteria</taxon>
        <taxon>Fibrobacterales</taxon>
        <taxon>Fibrobacteraceae</taxon>
        <taxon>Fibrobacter</taxon>
    </lineage>
</organism>
<name>A0A1T4QUR8_9BACT</name>